<evidence type="ECO:0000313" key="3">
    <source>
        <dbReference type="Proteomes" id="UP000298714"/>
    </source>
</evidence>
<protein>
    <recommendedName>
        <fullName evidence="1">DUF5681 domain-containing protein</fullName>
    </recommendedName>
</protein>
<keyword evidence="3" id="KW-1185">Reference proteome</keyword>
<dbReference type="KEGG" id="hgn:E6W36_05030"/>
<dbReference type="EMBL" id="CP039704">
    <property type="protein sequence ID" value="QCI79152.1"/>
    <property type="molecule type" value="Genomic_DNA"/>
</dbReference>
<reference evidence="3" key="1">
    <citation type="submission" date="2019-04" db="EMBL/GenBank/DDBJ databases">
        <title>Complete genome sequence of Sphingomonas sp. W1-2-3.</title>
        <authorList>
            <person name="Im W.T."/>
        </authorList>
    </citation>
    <scope>NUCLEOTIDE SEQUENCE [LARGE SCALE GENOMIC DNA]</scope>
    <source>
        <strain evidence="3">W1-2-3</strain>
    </source>
</reference>
<name>A0A4D7CBU3_9SPHN</name>
<dbReference type="InterPro" id="IPR043736">
    <property type="entry name" value="DUF5681"/>
</dbReference>
<accession>A0A4D7CBU3</accession>
<dbReference type="Proteomes" id="UP000298714">
    <property type="component" value="Chromosome"/>
</dbReference>
<evidence type="ECO:0000313" key="2">
    <source>
        <dbReference type="EMBL" id="QCI79152.1"/>
    </source>
</evidence>
<dbReference type="AlphaFoldDB" id="A0A4D7CBU3"/>
<gene>
    <name evidence="2" type="ORF">E6W36_05030</name>
</gene>
<organism evidence="2 3">
    <name type="scientific">Hankyongella ginsenosidimutans</name>
    <dbReference type="NCBI Taxonomy" id="1763828"/>
    <lineage>
        <taxon>Bacteria</taxon>
        <taxon>Pseudomonadati</taxon>
        <taxon>Pseudomonadota</taxon>
        <taxon>Alphaproteobacteria</taxon>
        <taxon>Sphingomonadales</taxon>
        <taxon>Sphingomonadaceae</taxon>
        <taxon>Hankyongella</taxon>
    </lineage>
</organism>
<proteinExistence type="predicted"/>
<sequence length="75" mass="8827">MTVTENGRRRAMSKLELVFSQLINKAASGNEKNFKLFLEMMNRFPPEAATVRLDRDDQEFLQNFLRVAKEIDDKY</sequence>
<evidence type="ECO:0000259" key="1">
    <source>
        <dbReference type="Pfam" id="PF18932"/>
    </source>
</evidence>
<dbReference type="Pfam" id="PF18932">
    <property type="entry name" value="DUF5681"/>
    <property type="match status" value="1"/>
</dbReference>
<feature type="domain" description="DUF5681" evidence="1">
    <location>
        <begin position="1"/>
        <end position="42"/>
    </location>
</feature>